<accession>A0ABR1MI56</accession>
<evidence type="ECO:0000313" key="2">
    <source>
        <dbReference type="EMBL" id="KAK7547092.1"/>
    </source>
</evidence>
<sequence>MQAACSHSPFAWGVGVGRANSLRMACSDMPCTIYSVQSIIKQWSYLTLHLTPHLTPTIPSLAALARSLARQPVSTVMHASVWYPLPNTNTDRLPCDAQATRKSKSTTRNQCQRRGPCIHGIQYSCPLFFFHLCHRRRRRRPSHLGTHLPTTTTTYSPTPQNIRCTRPTGLLCLTSPHLPTYLPLLAHPPTYPTKTHART</sequence>
<feature type="region of interest" description="Disordered" evidence="1">
    <location>
        <begin position="140"/>
        <end position="160"/>
    </location>
</feature>
<reference evidence="2 3" key="1">
    <citation type="submission" date="2024-04" db="EMBL/GenBank/DDBJ databases">
        <title>Phyllosticta paracitricarpa is synonymous to the EU quarantine fungus P. citricarpa based on phylogenomic analyses.</title>
        <authorList>
            <consortium name="Lawrence Berkeley National Laboratory"/>
            <person name="Van Ingen-Buijs V.A."/>
            <person name="Van Westerhoven A.C."/>
            <person name="Haridas S."/>
            <person name="Skiadas P."/>
            <person name="Martin F."/>
            <person name="Groenewald J.Z."/>
            <person name="Crous P.W."/>
            <person name="Seidl M.F."/>
        </authorList>
    </citation>
    <scope>NUCLEOTIDE SEQUENCE [LARGE SCALE GENOMIC DNA]</scope>
    <source>
        <strain evidence="2 3">CBS 122670</strain>
    </source>
</reference>
<keyword evidence="3" id="KW-1185">Reference proteome</keyword>
<proteinExistence type="predicted"/>
<dbReference type="Proteomes" id="UP001365128">
    <property type="component" value="Unassembled WGS sequence"/>
</dbReference>
<organism evidence="2 3">
    <name type="scientific">Phyllosticta citricarpa</name>
    <dbReference type="NCBI Taxonomy" id="55181"/>
    <lineage>
        <taxon>Eukaryota</taxon>
        <taxon>Fungi</taxon>
        <taxon>Dikarya</taxon>
        <taxon>Ascomycota</taxon>
        <taxon>Pezizomycotina</taxon>
        <taxon>Dothideomycetes</taxon>
        <taxon>Dothideomycetes incertae sedis</taxon>
        <taxon>Botryosphaeriales</taxon>
        <taxon>Phyllostictaceae</taxon>
        <taxon>Phyllosticta</taxon>
    </lineage>
</organism>
<comment type="caution">
    <text evidence="2">The sequence shown here is derived from an EMBL/GenBank/DDBJ whole genome shotgun (WGS) entry which is preliminary data.</text>
</comment>
<evidence type="ECO:0000313" key="3">
    <source>
        <dbReference type="Proteomes" id="UP001365128"/>
    </source>
</evidence>
<feature type="compositionally biased region" description="Low complexity" evidence="1">
    <location>
        <begin position="143"/>
        <end position="159"/>
    </location>
</feature>
<name>A0ABR1MI56_9PEZI</name>
<dbReference type="EMBL" id="JBBPDW010000013">
    <property type="protein sequence ID" value="KAK7547092.1"/>
    <property type="molecule type" value="Genomic_DNA"/>
</dbReference>
<protein>
    <submittedName>
        <fullName evidence="2">Uncharacterized protein</fullName>
    </submittedName>
</protein>
<evidence type="ECO:0000256" key="1">
    <source>
        <dbReference type="SAM" id="MobiDB-lite"/>
    </source>
</evidence>
<gene>
    <name evidence="2" type="ORF">IWX46DRAFT_69583</name>
</gene>